<dbReference type="EMBL" id="JARULN010000006">
    <property type="protein sequence ID" value="MDG5754028.1"/>
    <property type="molecule type" value="Genomic_DNA"/>
</dbReference>
<dbReference type="InterPro" id="IPR041415">
    <property type="entry name" value="BclA_C"/>
</dbReference>
<keyword evidence="4" id="KW-1185">Reference proteome</keyword>
<dbReference type="InterPro" id="IPR050149">
    <property type="entry name" value="Collagen_superfamily"/>
</dbReference>
<evidence type="ECO:0000313" key="4">
    <source>
        <dbReference type="Proteomes" id="UP001218246"/>
    </source>
</evidence>
<feature type="region of interest" description="Disordered" evidence="1">
    <location>
        <begin position="1"/>
        <end position="88"/>
    </location>
</feature>
<dbReference type="InterPro" id="IPR008983">
    <property type="entry name" value="Tumour_necrosis_fac-like_dom"/>
</dbReference>
<reference evidence="3 4" key="1">
    <citation type="submission" date="2023-04" db="EMBL/GenBank/DDBJ databases">
        <title>Ectobacillus antri isolated from activated sludge.</title>
        <authorList>
            <person name="Yan P."/>
            <person name="Liu X."/>
        </authorList>
    </citation>
    <scope>NUCLEOTIDE SEQUENCE [LARGE SCALE GENOMIC DNA]</scope>
    <source>
        <strain evidence="3 4">C18H</strain>
    </source>
</reference>
<comment type="caution">
    <text evidence="3">The sequence shown here is derived from an EMBL/GenBank/DDBJ whole genome shotgun (WGS) entry which is preliminary data.</text>
</comment>
<dbReference type="Pfam" id="PF01391">
    <property type="entry name" value="Collagen"/>
    <property type="match status" value="1"/>
</dbReference>
<dbReference type="PANTHER" id="PTHR24023:SF1115">
    <property type="entry name" value="FIBRILLAR COLLAGEN NC1 DOMAIN-CONTAINING PROTEIN"/>
    <property type="match status" value="1"/>
</dbReference>
<dbReference type="InterPro" id="IPR008160">
    <property type="entry name" value="Collagen"/>
</dbReference>
<organism evidence="3 4">
    <name type="scientific">Ectobacillus antri</name>
    <dbReference type="NCBI Taxonomy" id="2486280"/>
    <lineage>
        <taxon>Bacteria</taxon>
        <taxon>Bacillati</taxon>
        <taxon>Bacillota</taxon>
        <taxon>Bacilli</taxon>
        <taxon>Bacillales</taxon>
        <taxon>Bacillaceae</taxon>
        <taxon>Ectobacillus</taxon>
    </lineage>
</organism>
<dbReference type="Proteomes" id="UP001218246">
    <property type="component" value="Unassembled WGS sequence"/>
</dbReference>
<evidence type="ECO:0000313" key="3">
    <source>
        <dbReference type="EMBL" id="MDG5754028.1"/>
    </source>
</evidence>
<name>A0ABT6H5B9_9BACI</name>
<evidence type="ECO:0000259" key="2">
    <source>
        <dbReference type="Pfam" id="PF18573"/>
    </source>
</evidence>
<gene>
    <name evidence="3" type="ORF">P6P90_08575</name>
</gene>
<feature type="non-terminal residue" evidence="3">
    <location>
        <position position="1"/>
    </location>
</feature>
<dbReference type="Gene3D" id="2.60.120.40">
    <property type="match status" value="1"/>
</dbReference>
<dbReference type="Pfam" id="PF18573">
    <property type="entry name" value="BclA_C"/>
    <property type="match status" value="1"/>
</dbReference>
<protein>
    <recommendedName>
        <fullName evidence="2">BclA C-terminal domain-containing protein</fullName>
    </recommendedName>
</protein>
<feature type="domain" description="BclA C-terminal" evidence="2">
    <location>
        <begin position="100"/>
        <end position="227"/>
    </location>
</feature>
<dbReference type="PANTHER" id="PTHR24023">
    <property type="entry name" value="COLLAGEN ALPHA"/>
    <property type="match status" value="1"/>
</dbReference>
<evidence type="ECO:0000256" key="1">
    <source>
        <dbReference type="SAM" id="MobiDB-lite"/>
    </source>
</evidence>
<proteinExistence type="predicted"/>
<sequence length="227" mass="21272">VGPVGPQGEVGPAGPAGPQGEVGPVGPVGPQGEVGPAGPAGPQGEVGPVGPVGPQGEVGPVGPVGPQGEVGPVGPAGPQGLQGEAGPAGPAGGLPAALYSTGAGQTISIVALASVPVTFGALGSSVSFGTNITQTGADTFNVNAPGIYKVTFILPVTGVTLSGNVAVEVGGVQQGPSFVLANVGVPLIGQVIFQVISSATVKVVIQGLLGAGVDLGVGASIIIEQLS</sequence>
<accession>A0ABT6H5B9</accession>